<evidence type="ECO:0000256" key="7">
    <source>
        <dbReference type="ARBA" id="ARBA00022763"/>
    </source>
</evidence>
<evidence type="ECO:0000256" key="6">
    <source>
        <dbReference type="ARBA" id="ARBA00022723"/>
    </source>
</evidence>
<keyword evidence="9 13" id="KW-0408">Iron</keyword>
<dbReference type="CDD" id="cd03431">
    <property type="entry name" value="NUDIX_DNA_Glycosylase_C-MutY"/>
    <property type="match status" value="1"/>
</dbReference>
<feature type="region of interest" description="Disordered" evidence="14">
    <location>
        <begin position="566"/>
        <end position="601"/>
    </location>
</feature>
<dbReference type="GO" id="GO:0006285">
    <property type="term" value="P:base-excision repair, AP site formation"/>
    <property type="evidence" value="ECO:0007669"/>
    <property type="project" value="UniProtKB-ARBA"/>
</dbReference>
<evidence type="ECO:0000256" key="2">
    <source>
        <dbReference type="ARBA" id="ARBA00008343"/>
    </source>
</evidence>
<dbReference type="Gene3D" id="1.10.1670.10">
    <property type="entry name" value="Helix-hairpin-Helix base-excision DNA repair enzymes (C-terminal)"/>
    <property type="match status" value="1"/>
</dbReference>
<evidence type="ECO:0000256" key="13">
    <source>
        <dbReference type="RuleBase" id="RU365096"/>
    </source>
</evidence>
<sequence>MDVDIEDLGAPHRFGADDAQAIQTQLLAWYDANKRDLPWRKPVLAAALAASTTDTATATAVVADVRPEREFASSSTAAKTSASSAITRQARIGRKSSRARPGLPSPTAPRRSTRAAARNARVSLSATSPPSGDEQSARETASEASDSDAYAAASRSDESDLSDLDDDEDDEGDARSQSRRRAARGPTAAASSSAMPTVPAGIADSPGQRAYEVWVSEIMCQQTQVATVIPYYQRWMAKWPTIFDLAKADLEEVNQVWAGLGYYSRAKRLHEAAKLIVTKFDGDLPRTAEALEKEVPGVGRYTAGAIASLAYQQPAPLVDGNVIRVLSRLRALGGDVKTKSVIELHWTLATELVHPDRPGDLNQSLMELGALVCTPTNPSCATCPVQSQCWAYHTKRADCQCAHCKTWSGTADKDAGVTQYPRKSVKKPPREETIHVALVQAGDKFLLTQRPKRGLLAGLWEFPNRGELVDAQTAVDAVGQILDVGDSAGLKLESLGTVVHLFSHIRQTMEVYHVVISTGLDPVDTADACTAVLDAPAQWVAKDGLDQEAVSTGMKKAFALLGKASKKTKAAGSAAPARASKRAKVASDPKQKSISSFFKRE</sequence>
<evidence type="ECO:0000256" key="8">
    <source>
        <dbReference type="ARBA" id="ARBA00022801"/>
    </source>
</evidence>
<feature type="domain" description="HhH-GPD" evidence="15">
    <location>
        <begin position="219"/>
        <end position="371"/>
    </location>
</feature>
<dbReference type="SMART" id="SM00478">
    <property type="entry name" value="ENDO3c"/>
    <property type="match status" value="1"/>
</dbReference>
<dbReference type="GO" id="GO:0005634">
    <property type="term" value="C:nucleus"/>
    <property type="evidence" value="ECO:0007669"/>
    <property type="project" value="TreeGrafter"/>
</dbReference>
<dbReference type="InterPro" id="IPR029119">
    <property type="entry name" value="MutY_C"/>
</dbReference>
<proteinExistence type="inferred from homology"/>
<comment type="similarity">
    <text evidence="2 13">Belongs to the Nth/MutY family.</text>
</comment>
<dbReference type="GO" id="GO:0034039">
    <property type="term" value="F:8-oxo-7,8-dihydroguanine DNA N-glycosylase activity"/>
    <property type="evidence" value="ECO:0007669"/>
    <property type="project" value="TreeGrafter"/>
</dbReference>
<dbReference type="InterPro" id="IPR011257">
    <property type="entry name" value="DNA_glycosylase"/>
</dbReference>
<evidence type="ECO:0000256" key="3">
    <source>
        <dbReference type="ARBA" id="ARBA00012045"/>
    </source>
</evidence>
<evidence type="ECO:0000256" key="11">
    <source>
        <dbReference type="ARBA" id="ARBA00023204"/>
    </source>
</evidence>
<dbReference type="GO" id="GO:0046872">
    <property type="term" value="F:metal ion binding"/>
    <property type="evidence" value="ECO:0007669"/>
    <property type="project" value="UniProtKB-UniRule"/>
</dbReference>
<dbReference type="OMA" id="YHISCCK"/>
<dbReference type="OrthoDB" id="10248838at2759"/>
<dbReference type="CDD" id="cd00056">
    <property type="entry name" value="ENDO3c"/>
    <property type="match status" value="1"/>
</dbReference>
<dbReference type="InterPro" id="IPR023170">
    <property type="entry name" value="HhH_base_excis_C"/>
</dbReference>
<feature type="compositionally biased region" description="Low complexity" evidence="14">
    <location>
        <begin position="142"/>
        <end position="154"/>
    </location>
</feature>
<dbReference type="FunFam" id="1.10.340.30:FF:000002">
    <property type="entry name" value="Adenine DNA glycosylase"/>
    <property type="match status" value="1"/>
</dbReference>
<dbReference type="Pfam" id="PF14815">
    <property type="entry name" value="NUDIX_4"/>
    <property type="match status" value="1"/>
</dbReference>
<feature type="compositionally biased region" description="Low complexity" evidence="14">
    <location>
        <begin position="108"/>
        <end position="121"/>
    </location>
</feature>
<feature type="compositionally biased region" description="Polar residues" evidence="14">
    <location>
        <begin position="122"/>
        <end position="134"/>
    </location>
</feature>
<evidence type="ECO:0000256" key="1">
    <source>
        <dbReference type="ARBA" id="ARBA00000843"/>
    </source>
</evidence>
<name>A0A0L0S656_ALLM3</name>
<evidence type="ECO:0000256" key="4">
    <source>
        <dbReference type="ARBA" id="ARBA00022023"/>
    </source>
</evidence>
<dbReference type="Proteomes" id="UP000054350">
    <property type="component" value="Unassembled WGS sequence"/>
</dbReference>
<keyword evidence="8" id="KW-0378">Hydrolase</keyword>
<keyword evidence="12 13" id="KW-0326">Glycosidase</keyword>
<evidence type="ECO:0000313" key="16">
    <source>
        <dbReference type="EMBL" id="KNE57962.1"/>
    </source>
</evidence>
<dbReference type="GO" id="GO:0006298">
    <property type="term" value="P:mismatch repair"/>
    <property type="evidence" value="ECO:0007669"/>
    <property type="project" value="TreeGrafter"/>
</dbReference>
<dbReference type="STRING" id="578462.A0A0L0S656"/>
<dbReference type="eggNOG" id="KOG2457">
    <property type="taxonomic scope" value="Eukaryota"/>
</dbReference>
<keyword evidence="5" id="KW-0004">4Fe-4S</keyword>
<dbReference type="GO" id="GO:0035485">
    <property type="term" value="F:adenine/guanine mispair binding"/>
    <property type="evidence" value="ECO:0007669"/>
    <property type="project" value="TreeGrafter"/>
</dbReference>
<dbReference type="SMART" id="SM00525">
    <property type="entry name" value="FES"/>
    <property type="match status" value="1"/>
</dbReference>
<feature type="compositionally biased region" description="Low complexity" evidence="14">
    <location>
        <begin position="184"/>
        <end position="194"/>
    </location>
</feature>
<evidence type="ECO:0000256" key="14">
    <source>
        <dbReference type="SAM" id="MobiDB-lite"/>
    </source>
</evidence>
<dbReference type="FunFam" id="1.10.1670.10:FF:000002">
    <property type="entry name" value="Adenine DNA glycosylase"/>
    <property type="match status" value="1"/>
</dbReference>
<dbReference type="Gene3D" id="3.90.79.10">
    <property type="entry name" value="Nucleoside Triphosphate Pyrophosphohydrolase"/>
    <property type="match status" value="1"/>
</dbReference>
<reference evidence="17" key="2">
    <citation type="submission" date="2009-11" db="EMBL/GenBank/DDBJ databases">
        <title>The Genome Sequence of Allomyces macrogynus strain ATCC 38327.</title>
        <authorList>
            <consortium name="The Broad Institute Genome Sequencing Platform"/>
            <person name="Russ C."/>
            <person name="Cuomo C."/>
            <person name="Shea T."/>
            <person name="Young S.K."/>
            <person name="Zeng Q."/>
            <person name="Koehrsen M."/>
            <person name="Haas B."/>
            <person name="Borodovsky M."/>
            <person name="Guigo R."/>
            <person name="Alvarado L."/>
            <person name="Berlin A."/>
            <person name="Borenstein D."/>
            <person name="Chen Z."/>
            <person name="Engels R."/>
            <person name="Freedman E."/>
            <person name="Gellesch M."/>
            <person name="Goldberg J."/>
            <person name="Griggs A."/>
            <person name="Gujja S."/>
            <person name="Heiman D."/>
            <person name="Hepburn T."/>
            <person name="Howarth C."/>
            <person name="Jen D."/>
            <person name="Larson L."/>
            <person name="Lewis B."/>
            <person name="Mehta T."/>
            <person name="Park D."/>
            <person name="Pearson M."/>
            <person name="Roberts A."/>
            <person name="Saif S."/>
            <person name="Shenoy N."/>
            <person name="Sisk P."/>
            <person name="Stolte C."/>
            <person name="Sykes S."/>
            <person name="Walk T."/>
            <person name="White J."/>
            <person name="Yandava C."/>
            <person name="Burger G."/>
            <person name="Gray M.W."/>
            <person name="Holland P.W.H."/>
            <person name="King N."/>
            <person name="Lang F.B.F."/>
            <person name="Roger A.J."/>
            <person name="Ruiz-Trillo I."/>
            <person name="Lander E."/>
            <person name="Nusbaum C."/>
        </authorList>
    </citation>
    <scope>NUCLEOTIDE SEQUENCE [LARGE SCALE GENOMIC DNA]</scope>
    <source>
        <strain evidence="17">ATCC 38327</strain>
    </source>
</reference>
<dbReference type="EMBL" id="GG745332">
    <property type="protein sequence ID" value="KNE57962.1"/>
    <property type="molecule type" value="Genomic_DNA"/>
</dbReference>
<organism evidence="16 17">
    <name type="scientific">Allomyces macrogynus (strain ATCC 38327)</name>
    <name type="common">Allomyces javanicus var. macrogynus</name>
    <dbReference type="NCBI Taxonomy" id="578462"/>
    <lineage>
        <taxon>Eukaryota</taxon>
        <taxon>Fungi</taxon>
        <taxon>Fungi incertae sedis</taxon>
        <taxon>Blastocladiomycota</taxon>
        <taxon>Blastocladiomycetes</taxon>
        <taxon>Blastocladiales</taxon>
        <taxon>Blastocladiaceae</taxon>
        <taxon>Allomyces</taxon>
    </lineage>
</organism>
<dbReference type="InterPro" id="IPR003651">
    <property type="entry name" value="Endonuclease3_FeS-loop_motif"/>
</dbReference>
<comment type="cofactor">
    <cofactor evidence="13">
        <name>[4Fe-4S] cluster</name>
        <dbReference type="ChEBI" id="CHEBI:49883"/>
    </cofactor>
    <text evidence="13">Binds 1 [4Fe-4S] cluster.</text>
</comment>
<dbReference type="SUPFAM" id="SSF48150">
    <property type="entry name" value="DNA-glycosylase"/>
    <property type="match status" value="1"/>
</dbReference>
<dbReference type="InterPro" id="IPR044298">
    <property type="entry name" value="MIG/MutY"/>
</dbReference>
<dbReference type="InterPro" id="IPR000445">
    <property type="entry name" value="HhH_motif"/>
</dbReference>
<accession>A0A0L0S656</accession>
<dbReference type="Pfam" id="PF00730">
    <property type="entry name" value="HhH-GPD"/>
    <property type="match status" value="1"/>
</dbReference>
<dbReference type="EC" id="3.2.2.31" evidence="3 13"/>
<dbReference type="AlphaFoldDB" id="A0A0L0S656"/>
<feature type="compositionally biased region" description="Polar residues" evidence="14">
    <location>
        <begin position="592"/>
        <end position="601"/>
    </location>
</feature>
<feature type="compositionally biased region" description="Acidic residues" evidence="14">
    <location>
        <begin position="159"/>
        <end position="172"/>
    </location>
</feature>
<gene>
    <name evidence="16" type="ORF">AMAG_04793</name>
</gene>
<reference evidence="16 17" key="1">
    <citation type="submission" date="2009-11" db="EMBL/GenBank/DDBJ databases">
        <title>Annotation of Allomyces macrogynus ATCC 38327.</title>
        <authorList>
            <consortium name="The Broad Institute Genome Sequencing Platform"/>
            <person name="Russ C."/>
            <person name="Cuomo C."/>
            <person name="Burger G."/>
            <person name="Gray M.W."/>
            <person name="Holland P.W.H."/>
            <person name="King N."/>
            <person name="Lang F.B.F."/>
            <person name="Roger A.J."/>
            <person name="Ruiz-Trillo I."/>
            <person name="Young S.K."/>
            <person name="Zeng Q."/>
            <person name="Gargeya S."/>
            <person name="Fitzgerald M."/>
            <person name="Haas B."/>
            <person name="Abouelleil A."/>
            <person name="Alvarado L."/>
            <person name="Arachchi H.M."/>
            <person name="Berlin A."/>
            <person name="Chapman S.B."/>
            <person name="Gearin G."/>
            <person name="Goldberg J."/>
            <person name="Griggs A."/>
            <person name="Gujja S."/>
            <person name="Hansen M."/>
            <person name="Heiman D."/>
            <person name="Howarth C."/>
            <person name="Larimer J."/>
            <person name="Lui A."/>
            <person name="MacDonald P.J.P."/>
            <person name="McCowen C."/>
            <person name="Montmayeur A."/>
            <person name="Murphy C."/>
            <person name="Neiman D."/>
            <person name="Pearson M."/>
            <person name="Priest M."/>
            <person name="Roberts A."/>
            <person name="Saif S."/>
            <person name="Shea T."/>
            <person name="Sisk P."/>
            <person name="Stolte C."/>
            <person name="Sykes S."/>
            <person name="Wortman J."/>
            <person name="Nusbaum C."/>
            <person name="Birren B."/>
        </authorList>
    </citation>
    <scope>NUCLEOTIDE SEQUENCE [LARGE SCALE GENOMIC DNA]</scope>
    <source>
        <strain evidence="16 17">ATCC 38327</strain>
    </source>
</reference>
<feature type="region of interest" description="Disordered" evidence="14">
    <location>
        <begin position="69"/>
        <end position="201"/>
    </location>
</feature>
<dbReference type="GO" id="GO:0051539">
    <property type="term" value="F:4 iron, 4 sulfur cluster binding"/>
    <property type="evidence" value="ECO:0007669"/>
    <property type="project" value="UniProtKB-UniRule"/>
</dbReference>
<dbReference type="GO" id="GO:0032357">
    <property type="term" value="F:oxidized purine DNA binding"/>
    <property type="evidence" value="ECO:0007669"/>
    <property type="project" value="TreeGrafter"/>
</dbReference>
<keyword evidence="11" id="KW-0234">DNA repair</keyword>
<dbReference type="Gene3D" id="1.10.340.30">
    <property type="entry name" value="Hypothetical protein, domain 2"/>
    <property type="match status" value="1"/>
</dbReference>
<dbReference type="VEuPathDB" id="FungiDB:AMAG_04793"/>
<dbReference type="Pfam" id="PF00633">
    <property type="entry name" value="HHH"/>
    <property type="match status" value="1"/>
</dbReference>
<dbReference type="InterPro" id="IPR015797">
    <property type="entry name" value="NUDIX_hydrolase-like_dom_sf"/>
</dbReference>
<evidence type="ECO:0000256" key="10">
    <source>
        <dbReference type="ARBA" id="ARBA00023014"/>
    </source>
</evidence>
<feature type="compositionally biased region" description="Low complexity" evidence="14">
    <location>
        <begin position="72"/>
        <end position="85"/>
    </location>
</feature>
<evidence type="ECO:0000256" key="12">
    <source>
        <dbReference type="ARBA" id="ARBA00023295"/>
    </source>
</evidence>
<keyword evidence="7 13" id="KW-0227">DNA damage</keyword>
<evidence type="ECO:0000259" key="15">
    <source>
        <dbReference type="SMART" id="SM00478"/>
    </source>
</evidence>
<dbReference type="SUPFAM" id="SSF55811">
    <property type="entry name" value="Nudix"/>
    <property type="match status" value="1"/>
</dbReference>
<comment type="catalytic activity">
    <reaction evidence="1 13">
        <text>Hydrolyzes free adenine bases from 7,8-dihydro-8-oxoguanine:adenine mismatched double-stranded DNA, leaving an apurinic site.</text>
        <dbReference type="EC" id="3.2.2.31"/>
    </reaction>
</comment>
<comment type="function">
    <text evidence="13">Adenine glycosylase active on G-A mispairs.</text>
</comment>
<keyword evidence="10" id="KW-0411">Iron-sulfur</keyword>
<dbReference type="GO" id="GO:0000701">
    <property type="term" value="F:purine-specific mismatch base pair DNA N-glycosylase activity"/>
    <property type="evidence" value="ECO:0007669"/>
    <property type="project" value="UniProtKB-EC"/>
</dbReference>
<dbReference type="PANTHER" id="PTHR42944">
    <property type="entry name" value="ADENINE DNA GLYCOSYLASE"/>
    <property type="match status" value="1"/>
</dbReference>
<evidence type="ECO:0000256" key="9">
    <source>
        <dbReference type="ARBA" id="ARBA00023004"/>
    </source>
</evidence>
<evidence type="ECO:0000313" key="17">
    <source>
        <dbReference type="Proteomes" id="UP000054350"/>
    </source>
</evidence>
<keyword evidence="17" id="KW-1185">Reference proteome</keyword>
<protein>
    <recommendedName>
        <fullName evidence="4 13">Adenine DNA glycosylase</fullName>
        <ecNumber evidence="3 13">3.2.2.31</ecNumber>
    </recommendedName>
</protein>
<evidence type="ECO:0000256" key="5">
    <source>
        <dbReference type="ARBA" id="ARBA00022485"/>
    </source>
</evidence>
<keyword evidence="6" id="KW-0479">Metal-binding</keyword>
<dbReference type="PANTHER" id="PTHR42944:SF1">
    <property type="entry name" value="ADENINE DNA GLYCOSYLASE"/>
    <property type="match status" value="1"/>
</dbReference>
<dbReference type="InterPro" id="IPR003265">
    <property type="entry name" value="HhH-GPD_domain"/>
</dbReference>